<evidence type="ECO:0000313" key="3">
    <source>
        <dbReference type="Proteomes" id="UP000251889"/>
    </source>
</evidence>
<keyword evidence="2" id="KW-0378">Hydrolase</keyword>
<dbReference type="Pfam" id="PF00561">
    <property type="entry name" value="Abhydrolase_1"/>
    <property type="match status" value="1"/>
</dbReference>
<dbReference type="InterPro" id="IPR000073">
    <property type="entry name" value="AB_hydrolase_1"/>
</dbReference>
<dbReference type="Proteomes" id="UP000251889">
    <property type="component" value="Unassembled WGS sequence"/>
</dbReference>
<comment type="caution">
    <text evidence="2">The sequence shown here is derived from an EMBL/GenBank/DDBJ whole genome shotgun (WGS) entry which is preliminary data.</text>
</comment>
<sequence length="296" mass="33347">MQSETQHATNALFQRHHAPIAEGITYVDEGSGEPILFLHGALSNSNTWRKVIPILCQHYRCLAIDLPLGGHTIPLSEQTDLSVSGIVDIIFNFLDFLKLSNVVLISNDTGNAYAQVFCAQYPDRVNTLILSNGEGLDIFPPAKFAYLRHAVRVPGFTFSMSKVFSIKRFLKSDLILGLLTLQATNQDLHTLYIKSFVENKNVRKNFSAVARTWSKDVTLSAAEKLKHYHKPVLILWGNEDKALFPMTLAIRLYHLFPKAELATIDGARTYVQEDSPQLMAHHIKTFIEKQVNDENI</sequence>
<protein>
    <submittedName>
        <fullName evidence="2">Alpha/beta hydrolase</fullName>
    </submittedName>
</protein>
<gene>
    <name evidence="2" type="ORF">DQQ10_18740</name>
</gene>
<reference evidence="2 3" key="1">
    <citation type="submission" date="2018-06" db="EMBL/GenBank/DDBJ databases">
        <title>Chryseolinea flavus sp. nov., a member of the phylum Bacteroidetes isolated from soil.</title>
        <authorList>
            <person name="Li Y."/>
            <person name="Wang J."/>
        </authorList>
    </citation>
    <scope>NUCLEOTIDE SEQUENCE [LARGE SCALE GENOMIC DNA]</scope>
    <source>
        <strain evidence="2 3">SDU1-6</strain>
    </source>
</reference>
<dbReference type="GO" id="GO:0016787">
    <property type="term" value="F:hydrolase activity"/>
    <property type="evidence" value="ECO:0007669"/>
    <property type="project" value="UniProtKB-KW"/>
</dbReference>
<feature type="domain" description="AB hydrolase-1" evidence="1">
    <location>
        <begin position="34"/>
        <end position="275"/>
    </location>
</feature>
<proteinExistence type="predicted"/>
<dbReference type="EMBL" id="QMFY01000010">
    <property type="protein sequence ID" value="RAV99635.1"/>
    <property type="molecule type" value="Genomic_DNA"/>
</dbReference>
<accession>A0A364XZB0</accession>
<name>A0A364XZB0_9BACT</name>
<evidence type="ECO:0000313" key="2">
    <source>
        <dbReference type="EMBL" id="RAV99635.1"/>
    </source>
</evidence>
<dbReference type="RefSeq" id="WP_112748424.1">
    <property type="nucleotide sequence ID" value="NZ_QMFY01000010.1"/>
</dbReference>
<evidence type="ECO:0000259" key="1">
    <source>
        <dbReference type="Pfam" id="PF00561"/>
    </source>
</evidence>
<dbReference type="Gene3D" id="3.40.50.1820">
    <property type="entry name" value="alpha/beta hydrolase"/>
    <property type="match status" value="1"/>
</dbReference>
<dbReference type="InterPro" id="IPR029058">
    <property type="entry name" value="AB_hydrolase_fold"/>
</dbReference>
<organism evidence="2 3">
    <name type="scientific">Pseudochryseolinea flava</name>
    <dbReference type="NCBI Taxonomy" id="2059302"/>
    <lineage>
        <taxon>Bacteria</taxon>
        <taxon>Pseudomonadati</taxon>
        <taxon>Bacteroidota</taxon>
        <taxon>Cytophagia</taxon>
        <taxon>Cytophagales</taxon>
        <taxon>Fulvivirgaceae</taxon>
        <taxon>Pseudochryseolinea</taxon>
    </lineage>
</organism>
<keyword evidence="3" id="KW-1185">Reference proteome</keyword>
<dbReference type="SUPFAM" id="SSF53474">
    <property type="entry name" value="alpha/beta-Hydrolases"/>
    <property type="match status" value="1"/>
</dbReference>
<dbReference type="PANTHER" id="PTHR43798">
    <property type="entry name" value="MONOACYLGLYCEROL LIPASE"/>
    <property type="match status" value="1"/>
</dbReference>
<dbReference type="AlphaFoldDB" id="A0A364XZB0"/>
<dbReference type="OrthoDB" id="9799612at2"/>
<dbReference type="PRINTS" id="PR00111">
    <property type="entry name" value="ABHYDROLASE"/>
</dbReference>
<dbReference type="InterPro" id="IPR050266">
    <property type="entry name" value="AB_hydrolase_sf"/>
</dbReference>